<dbReference type="InterPro" id="IPR051907">
    <property type="entry name" value="DoxX-like_oxidoreductase"/>
</dbReference>
<feature type="transmembrane region" description="Helical" evidence="7">
    <location>
        <begin position="55"/>
        <end position="71"/>
    </location>
</feature>
<keyword evidence="6 7" id="KW-0472">Membrane</keyword>
<evidence type="ECO:0000313" key="9">
    <source>
        <dbReference type="Proteomes" id="UP000824112"/>
    </source>
</evidence>
<dbReference type="InterPro" id="IPR032808">
    <property type="entry name" value="DoxX"/>
</dbReference>
<protein>
    <submittedName>
        <fullName evidence="8">DoxX family protein</fullName>
    </submittedName>
</protein>
<reference evidence="8" key="2">
    <citation type="journal article" date="2021" name="PeerJ">
        <title>Extensive microbial diversity within the chicken gut microbiome revealed by metagenomics and culture.</title>
        <authorList>
            <person name="Gilroy R."/>
            <person name="Ravi A."/>
            <person name="Getino M."/>
            <person name="Pursley I."/>
            <person name="Horton D.L."/>
            <person name="Alikhan N.F."/>
            <person name="Baker D."/>
            <person name="Gharbi K."/>
            <person name="Hall N."/>
            <person name="Watson M."/>
            <person name="Adriaenssens E.M."/>
            <person name="Foster-Nyarko E."/>
            <person name="Jarju S."/>
            <person name="Secka A."/>
            <person name="Antonio M."/>
            <person name="Oren A."/>
            <person name="Chaudhuri R.R."/>
            <person name="La Ragione R."/>
            <person name="Hildebrand F."/>
            <person name="Pallen M.J."/>
        </authorList>
    </citation>
    <scope>NUCLEOTIDE SEQUENCE</scope>
    <source>
        <strain evidence="8">CHK158-818</strain>
    </source>
</reference>
<keyword evidence="3" id="KW-1003">Cell membrane</keyword>
<proteinExistence type="inferred from homology"/>
<dbReference type="Pfam" id="PF07681">
    <property type="entry name" value="DoxX"/>
    <property type="match status" value="1"/>
</dbReference>
<keyword evidence="4 7" id="KW-0812">Transmembrane</keyword>
<comment type="caution">
    <text evidence="8">The sequence shown here is derived from an EMBL/GenBank/DDBJ whole genome shotgun (WGS) entry which is preliminary data.</text>
</comment>
<evidence type="ECO:0000256" key="1">
    <source>
        <dbReference type="ARBA" id="ARBA00004651"/>
    </source>
</evidence>
<dbReference type="PANTHER" id="PTHR33452:SF1">
    <property type="entry name" value="INNER MEMBRANE PROTEIN YPHA-RELATED"/>
    <property type="match status" value="1"/>
</dbReference>
<evidence type="ECO:0000256" key="4">
    <source>
        <dbReference type="ARBA" id="ARBA00022692"/>
    </source>
</evidence>
<dbReference type="GO" id="GO:0005886">
    <property type="term" value="C:plasma membrane"/>
    <property type="evidence" value="ECO:0007669"/>
    <property type="project" value="UniProtKB-SubCell"/>
</dbReference>
<evidence type="ECO:0000313" key="8">
    <source>
        <dbReference type="EMBL" id="HIU54943.1"/>
    </source>
</evidence>
<dbReference type="Proteomes" id="UP000824112">
    <property type="component" value="Unassembled WGS sequence"/>
</dbReference>
<reference evidence="8" key="1">
    <citation type="submission" date="2020-10" db="EMBL/GenBank/DDBJ databases">
        <authorList>
            <person name="Gilroy R."/>
        </authorList>
    </citation>
    <scope>NUCLEOTIDE SEQUENCE</scope>
    <source>
        <strain evidence="8">CHK158-818</strain>
    </source>
</reference>
<organism evidence="8 9">
    <name type="scientific">Candidatus Gallibacteroides avistercoris</name>
    <dbReference type="NCBI Taxonomy" id="2840833"/>
    <lineage>
        <taxon>Bacteria</taxon>
        <taxon>Pseudomonadati</taxon>
        <taxon>Bacteroidota</taxon>
        <taxon>Bacteroidia</taxon>
        <taxon>Bacteroidales</taxon>
        <taxon>Bacteroidaceae</taxon>
        <taxon>Bacteroidaceae incertae sedis</taxon>
        <taxon>Candidatus Gallibacteroides</taxon>
    </lineage>
</organism>
<dbReference type="PANTHER" id="PTHR33452">
    <property type="entry name" value="OXIDOREDUCTASE CATD-RELATED"/>
    <property type="match status" value="1"/>
</dbReference>
<accession>A0A9D1M6S4</accession>
<name>A0A9D1M6S4_9BACT</name>
<comment type="subcellular location">
    <subcellularLocation>
        <location evidence="1">Cell membrane</location>
        <topology evidence="1">Multi-pass membrane protein</topology>
    </subcellularLocation>
</comment>
<evidence type="ECO:0000256" key="3">
    <source>
        <dbReference type="ARBA" id="ARBA00022475"/>
    </source>
</evidence>
<evidence type="ECO:0000256" key="7">
    <source>
        <dbReference type="SAM" id="Phobius"/>
    </source>
</evidence>
<evidence type="ECO:0000256" key="5">
    <source>
        <dbReference type="ARBA" id="ARBA00022989"/>
    </source>
</evidence>
<gene>
    <name evidence="8" type="ORF">IAB03_03930</name>
</gene>
<evidence type="ECO:0000256" key="6">
    <source>
        <dbReference type="ARBA" id="ARBA00023136"/>
    </source>
</evidence>
<dbReference type="AlphaFoldDB" id="A0A9D1M6S4"/>
<keyword evidence="5 7" id="KW-1133">Transmembrane helix</keyword>
<feature type="transmembrane region" description="Helical" evidence="7">
    <location>
        <begin position="30"/>
        <end position="48"/>
    </location>
</feature>
<sequence>MMLTHGIEKIMHFSSLESTFPDPIGLGSKWSLVMIILCEAGCSTLLVLGLFTRLAVLPLIFSMTIAAFFTFPEVKMSTAELPLMYLGIYVAIGLLGPCRYSADLCLRRFIQRKCPSCALSGSDKHCQ</sequence>
<dbReference type="EMBL" id="DVNA01000093">
    <property type="protein sequence ID" value="HIU54943.1"/>
    <property type="molecule type" value="Genomic_DNA"/>
</dbReference>
<feature type="transmembrane region" description="Helical" evidence="7">
    <location>
        <begin position="83"/>
        <end position="102"/>
    </location>
</feature>
<comment type="similarity">
    <text evidence="2">Belongs to the DoxX family.</text>
</comment>
<evidence type="ECO:0000256" key="2">
    <source>
        <dbReference type="ARBA" id="ARBA00006679"/>
    </source>
</evidence>